<dbReference type="InterPro" id="IPR005151">
    <property type="entry name" value="Tail-specific_protease"/>
</dbReference>
<dbReference type="Gene3D" id="3.90.226.10">
    <property type="entry name" value="2-enoyl-CoA Hydratase, Chain A, domain 1"/>
    <property type="match status" value="2"/>
</dbReference>
<dbReference type="InterPro" id="IPR041489">
    <property type="entry name" value="PDZ_6"/>
</dbReference>
<dbReference type="GO" id="GO:0006508">
    <property type="term" value="P:proteolysis"/>
    <property type="evidence" value="ECO:0007669"/>
    <property type="project" value="UniProtKB-KW"/>
</dbReference>
<dbReference type="SMART" id="SM00245">
    <property type="entry name" value="TSPc"/>
    <property type="match status" value="1"/>
</dbReference>
<reference evidence="6" key="1">
    <citation type="submission" date="2023-06" db="EMBL/GenBank/DDBJ databases">
        <title>Survivors Of The Sea: Transcriptome response of Skeletonema marinoi to long-term dormancy.</title>
        <authorList>
            <person name="Pinder M.I.M."/>
            <person name="Kourtchenko O."/>
            <person name="Robertson E.K."/>
            <person name="Larsson T."/>
            <person name="Maumus F."/>
            <person name="Osuna-Cruz C.M."/>
            <person name="Vancaester E."/>
            <person name="Stenow R."/>
            <person name="Vandepoele K."/>
            <person name="Ploug H."/>
            <person name="Bruchert V."/>
            <person name="Godhe A."/>
            <person name="Topel M."/>
        </authorList>
    </citation>
    <scope>NUCLEOTIDE SEQUENCE</scope>
    <source>
        <strain evidence="6">R05AC</strain>
    </source>
</reference>
<dbReference type="SUPFAM" id="SSF50156">
    <property type="entry name" value="PDZ domain-like"/>
    <property type="match status" value="1"/>
</dbReference>
<comment type="caution">
    <text evidence="6">The sequence shown here is derived from an EMBL/GenBank/DDBJ whole genome shotgun (WGS) entry which is preliminary data.</text>
</comment>
<dbReference type="SMART" id="SM00228">
    <property type="entry name" value="PDZ"/>
    <property type="match status" value="1"/>
</dbReference>
<dbReference type="Gene3D" id="2.30.42.10">
    <property type="match status" value="1"/>
</dbReference>
<dbReference type="PANTHER" id="PTHR32060:SF22">
    <property type="entry name" value="CARBOXYL-TERMINAL-PROCESSING PEPTIDASE 3, CHLOROPLASTIC"/>
    <property type="match status" value="1"/>
</dbReference>
<dbReference type="AlphaFoldDB" id="A0AAD8Y0Z2"/>
<dbReference type="Gene3D" id="3.30.750.44">
    <property type="match status" value="2"/>
</dbReference>
<name>A0AAD8Y0Z2_9STRA</name>
<evidence type="ECO:0000313" key="6">
    <source>
        <dbReference type="EMBL" id="KAK1737601.1"/>
    </source>
</evidence>
<feature type="domain" description="PDZ" evidence="5">
    <location>
        <begin position="330"/>
        <end position="373"/>
    </location>
</feature>
<keyword evidence="3 6" id="KW-0378">Hydrolase</keyword>
<proteinExistence type="inferred from homology"/>
<dbReference type="InterPro" id="IPR029045">
    <property type="entry name" value="ClpP/crotonase-like_dom_sf"/>
</dbReference>
<protein>
    <submittedName>
        <fullName evidence="6">C-terminal processing peptidase</fullName>
        <ecNumber evidence="6">3.4.21.102</ecNumber>
    </submittedName>
</protein>
<gene>
    <name evidence="6" type="ORF">QTG54_011887</name>
</gene>
<dbReference type="InterPro" id="IPR036034">
    <property type="entry name" value="PDZ_sf"/>
</dbReference>
<keyword evidence="7" id="KW-1185">Reference proteome</keyword>
<evidence type="ECO:0000256" key="3">
    <source>
        <dbReference type="ARBA" id="ARBA00022801"/>
    </source>
</evidence>
<dbReference type="Pfam" id="PF17820">
    <property type="entry name" value="PDZ_6"/>
    <property type="match status" value="1"/>
</dbReference>
<accession>A0AAD8Y0Z2</accession>
<dbReference type="PANTHER" id="PTHR32060">
    <property type="entry name" value="TAIL-SPECIFIC PROTEASE"/>
    <property type="match status" value="1"/>
</dbReference>
<dbReference type="EC" id="3.4.21.102" evidence="6"/>
<dbReference type="EMBL" id="JATAAI010000025">
    <property type="protein sequence ID" value="KAK1737601.1"/>
    <property type="molecule type" value="Genomic_DNA"/>
</dbReference>
<dbReference type="GO" id="GO:0004252">
    <property type="term" value="F:serine-type endopeptidase activity"/>
    <property type="evidence" value="ECO:0007669"/>
    <property type="project" value="UniProtKB-EC"/>
</dbReference>
<keyword evidence="2" id="KW-0645">Protease</keyword>
<evidence type="ECO:0000256" key="1">
    <source>
        <dbReference type="ARBA" id="ARBA00009179"/>
    </source>
</evidence>
<keyword evidence="4" id="KW-0720">Serine protease</keyword>
<dbReference type="InterPro" id="IPR004447">
    <property type="entry name" value="Peptidase_S41A"/>
</dbReference>
<dbReference type="Pfam" id="PF03572">
    <property type="entry name" value="Peptidase_S41"/>
    <property type="match status" value="1"/>
</dbReference>
<organism evidence="6 7">
    <name type="scientific">Skeletonema marinoi</name>
    <dbReference type="NCBI Taxonomy" id="267567"/>
    <lineage>
        <taxon>Eukaryota</taxon>
        <taxon>Sar</taxon>
        <taxon>Stramenopiles</taxon>
        <taxon>Ochrophyta</taxon>
        <taxon>Bacillariophyta</taxon>
        <taxon>Coscinodiscophyceae</taxon>
        <taxon>Thalassiosirophycidae</taxon>
        <taxon>Thalassiosirales</taxon>
        <taxon>Skeletonemataceae</taxon>
        <taxon>Skeletonema</taxon>
        <taxon>Skeletonema marinoi-dohrnii complex</taxon>
    </lineage>
</organism>
<evidence type="ECO:0000256" key="2">
    <source>
        <dbReference type="ARBA" id="ARBA00022670"/>
    </source>
</evidence>
<comment type="similarity">
    <text evidence="1">Belongs to the peptidase S41A family.</text>
</comment>
<dbReference type="SUPFAM" id="SSF52096">
    <property type="entry name" value="ClpP/crotonase"/>
    <property type="match status" value="1"/>
</dbReference>
<dbReference type="InterPro" id="IPR001478">
    <property type="entry name" value="PDZ"/>
</dbReference>
<dbReference type="CDD" id="cd07560">
    <property type="entry name" value="Peptidase_S41_CPP"/>
    <property type="match status" value="1"/>
</dbReference>
<evidence type="ECO:0000313" key="7">
    <source>
        <dbReference type="Proteomes" id="UP001224775"/>
    </source>
</evidence>
<dbReference type="PROSITE" id="PS50106">
    <property type="entry name" value="PDZ"/>
    <property type="match status" value="1"/>
</dbReference>
<sequence>MWETSFVASKPATYSTPIGNSACLVQARPALPSALYSSRPQKEITRFSYTDKRRPRKKSKAAVFCLSLLCAATILVGNFDGSNFSEASDIKVKEDSSVWTPNFSSSSSDQLLKSLSANQNAKSTTQSPKYKQRYWDAIASGSADDIKFVNEKLIDNAVSTISTMYYDSSGGFDFDPQQFYAQWKASRSSSKEKKDISGFPALGENPFGTRDNAVNALKSIVASLNDPYSKYLTRDELRKELTAGDGSFLGLGALVETPSLDSMSQLPSVSIPKREKTDVTLEKVSKRNRNGQYDGLQRSIPNEDSKLFRATKKIHEEHILSVAQAENLPVVTAVVPDSPAERAGIVVGDRITSVGEYQFMGMSRAQVKKALENKFHAENYFGVADLTIAKRIMARSTPTLNMNYGADGNGIDEKYVFEDGWYRPRRRSVFDGIPIEPVIGYKISHVKSIPTTLTAGSSLKLESPTTSSQVKSTKYPTVFGGDNIVHYELLTPDDSIFQQLKPDSPSAKVGYIRLTRFSRASSAGYIDAVRELEDAGAQSYIIDLRNNYGGGFKPQENMEYVVDKAYPGYLLSSETSTISKDQVKREHPDYLEDGGWTSPTSYASLKELRMTRGIKPAVRMNSYSNSDDGFQPVASGDLQKKKEMNLEELADAMSRNSQKKLVLLINEGTASSAEVFASALHDNGRTVALVGTKTFGKGVIQHTFPMPDGGGLRLTVAEYLTPSLHHVSKVGNLKYDSGIRPDVYCDSQQGIPKNVGADLCVGVALDVLESTGR</sequence>
<evidence type="ECO:0000259" key="5">
    <source>
        <dbReference type="PROSITE" id="PS50106"/>
    </source>
</evidence>
<dbReference type="Proteomes" id="UP001224775">
    <property type="component" value="Unassembled WGS sequence"/>
</dbReference>
<evidence type="ECO:0000256" key="4">
    <source>
        <dbReference type="ARBA" id="ARBA00022825"/>
    </source>
</evidence>